<dbReference type="InterPro" id="IPR015130">
    <property type="entry name" value="Lys-AminoMut_A"/>
</dbReference>
<name>A0A3P1T970_9ACTN</name>
<dbReference type="SUPFAM" id="SSF51703">
    <property type="entry name" value="Cobalamin (vitamin B12)-dependent enzymes"/>
    <property type="match status" value="1"/>
</dbReference>
<gene>
    <name evidence="2" type="ORF">EII34_04730</name>
</gene>
<dbReference type="GO" id="GO:0031419">
    <property type="term" value="F:cobalamin binding"/>
    <property type="evidence" value="ECO:0007669"/>
    <property type="project" value="InterPro"/>
</dbReference>
<organism evidence="2 3">
    <name type="scientific">Arachnia propionica</name>
    <dbReference type="NCBI Taxonomy" id="1750"/>
    <lineage>
        <taxon>Bacteria</taxon>
        <taxon>Bacillati</taxon>
        <taxon>Actinomycetota</taxon>
        <taxon>Actinomycetes</taxon>
        <taxon>Propionibacteriales</taxon>
        <taxon>Propionibacteriaceae</taxon>
        <taxon>Arachnia</taxon>
    </lineage>
</organism>
<dbReference type="InterPro" id="IPR016176">
    <property type="entry name" value="Cbl-dep_enz_cat"/>
</dbReference>
<proteinExistence type="predicted"/>
<dbReference type="Gene3D" id="1.10.8.1000">
    <property type="entry name" value="Ornithine 4,5 aminomutase S component, alpha subunit-like"/>
    <property type="match status" value="1"/>
</dbReference>
<dbReference type="EMBL" id="RQZG01000004">
    <property type="protein sequence ID" value="RRD05992.1"/>
    <property type="molecule type" value="Genomic_DNA"/>
</dbReference>
<dbReference type="AlphaFoldDB" id="A0A3P1T970"/>
<dbReference type="OrthoDB" id="5147116at2"/>
<dbReference type="GO" id="GO:0003824">
    <property type="term" value="F:catalytic activity"/>
    <property type="evidence" value="ECO:0007669"/>
    <property type="project" value="InterPro"/>
</dbReference>
<evidence type="ECO:0000313" key="2">
    <source>
        <dbReference type="EMBL" id="RRD05992.1"/>
    </source>
</evidence>
<feature type="domain" description="D-Lysine 5,6-aminomutase alpha subunit" evidence="1">
    <location>
        <begin position="8"/>
        <end position="110"/>
    </location>
</feature>
<protein>
    <submittedName>
        <fullName evidence="2">Ornithine aminomutase</fullName>
    </submittedName>
</protein>
<dbReference type="Gene3D" id="6.10.250.2220">
    <property type="match status" value="1"/>
</dbReference>
<evidence type="ECO:0000259" key="1">
    <source>
        <dbReference type="Pfam" id="PF16552"/>
    </source>
</evidence>
<dbReference type="RefSeq" id="WP_124843454.1">
    <property type="nucleotide sequence ID" value="NZ_JAUNKP010000007.1"/>
</dbReference>
<sequence length="124" mass="13759">MNTDEHERLQRFETLRAELSTMDDEALKARFWELCHQVMEPVVELSRTHTSPSIERSVLLRMGINSVTTHAVVENVLNAGLLGKGAGHVVLRLAQRDGISIRDAGDAIAEDPAVLAGLFEEKKQ</sequence>
<evidence type="ECO:0000313" key="3">
    <source>
        <dbReference type="Proteomes" id="UP000280819"/>
    </source>
</evidence>
<comment type="caution">
    <text evidence="2">The sequence shown here is derived from an EMBL/GenBank/DDBJ whole genome shotgun (WGS) entry which is preliminary data.</text>
</comment>
<accession>A0A3P1T970</accession>
<dbReference type="Proteomes" id="UP000280819">
    <property type="component" value="Unassembled WGS sequence"/>
</dbReference>
<reference evidence="2 3" key="1">
    <citation type="submission" date="2018-11" db="EMBL/GenBank/DDBJ databases">
        <title>Genomes From Bacteria Associated with the Canine Oral Cavity: a Test Case for Automated Genome-Based Taxonomic Assignment.</title>
        <authorList>
            <person name="Coil D.A."/>
            <person name="Jospin G."/>
            <person name="Darling A.E."/>
            <person name="Wallis C."/>
            <person name="Davis I.J."/>
            <person name="Harris S."/>
            <person name="Eisen J.A."/>
            <person name="Holcombe L.J."/>
            <person name="O'Flynn C."/>
        </authorList>
    </citation>
    <scope>NUCLEOTIDE SEQUENCE [LARGE SCALE GENOMIC DNA]</scope>
    <source>
        <strain evidence="2 3">OH887_COT-365</strain>
    </source>
</reference>
<dbReference type="Pfam" id="PF16552">
    <property type="entry name" value="OAM_alpha"/>
    <property type="match status" value="1"/>
</dbReference>